<keyword evidence="2" id="KW-0472">Membrane</keyword>
<dbReference type="NCBIfam" id="NF047814">
    <property type="entry name" value="LIC20211_lipo"/>
    <property type="match status" value="1"/>
</dbReference>
<proteinExistence type="predicted"/>
<organism evidence="4 5">
    <name type="scientific">Leptospira weilii serovar Topaz str. LT2116</name>
    <dbReference type="NCBI Taxonomy" id="1088540"/>
    <lineage>
        <taxon>Bacteria</taxon>
        <taxon>Pseudomonadati</taxon>
        <taxon>Spirochaetota</taxon>
        <taxon>Spirochaetia</taxon>
        <taxon>Leptospirales</taxon>
        <taxon>Leptospiraceae</taxon>
        <taxon>Leptospira</taxon>
    </lineage>
</organism>
<keyword evidence="2" id="KW-0812">Transmembrane</keyword>
<name>M3GY18_9LEPT</name>
<evidence type="ECO:0000313" key="5">
    <source>
        <dbReference type="Proteomes" id="UP000011770"/>
    </source>
</evidence>
<comment type="caution">
    <text evidence="4">The sequence shown here is derived from an EMBL/GenBank/DDBJ whole genome shotgun (WGS) entry which is preliminary data.</text>
</comment>
<feature type="region of interest" description="Disordered" evidence="1">
    <location>
        <begin position="287"/>
        <end position="329"/>
    </location>
</feature>
<feature type="transmembrane region" description="Helical" evidence="2">
    <location>
        <begin position="164"/>
        <end position="184"/>
    </location>
</feature>
<evidence type="ECO:0000313" key="4">
    <source>
        <dbReference type="EMBL" id="EMF81796.1"/>
    </source>
</evidence>
<dbReference type="Proteomes" id="UP000011770">
    <property type="component" value="Unassembled WGS sequence"/>
</dbReference>
<dbReference type="EMBL" id="AHOR02000030">
    <property type="protein sequence ID" value="EMF81796.1"/>
    <property type="molecule type" value="Genomic_DNA"/>
</dbReference>
<evidence type="ECO:0000256" key="2">
    <source>
        <dbReference type="SAM" id="Phobius"/>
    </source>
</evidence>
<sequence>MKTFQILSLFFVSLILFHCATSSAGIATSNIPIADRKYKVIDPPVEGHKTWTTFDIGIVGIPLSEPPIDSIITTMLAEKEADALINIRYWTDKYIFLFLTVNRLHINAEAIKFEDQLNGQNAKKENKDLVQQRIFNRSIVNVTLSPESCNLGRLPTSNFSSFQIGFFTIVLFFVFGNCMGATLFKPGGRVRSPALYDSATIIRTSEYDILEKESEGESSTFFIFGLIPITNPISIDYALSQAVQKVPGGRSLINIKVWHETHVMFPLGTVSVLKVKGSVIGNKEEAERERLRLELQKKESSADPTPSKDEKQNPNSSSGGISVGGTKKD</sequence>
<feature type="compositionally biased region" description="Basic and acidic residues" evidence="1">
    <location>
        <begin position="287"/>
        <end position="312"/>
    </location>
</feature>
<reference evidence="4 5" key="1">
    <citation type="submission" date="2013-01" db="EMBL/GenBank/DDBJ databases">
        <authorList>
            <person name="Harkins D.M."/>
            <person name="Durkin A.S."/>
            <person name="Brinkac L.M."/>
            <person name="Haft D.H."/>
            <person name="Selengut J.D."/>
            <person name="Sanka R."/>
            <person name="DePew J."/>
            <person name="Purushe J."/>
            <person name="Tulsiani S.M."/>
            <person name="Graham G.C."/>
            <person name="Burns M.-A."/>
            <person name="Dohnt M.F."/>
            <person name="Smythe L.D."/>
            <person name="McKay D.B."/>
            <person name="Craig S.B."/>
            <person name="Vinetz J.M."/>
            <person name="Sutton G.G."/>
            <person name="Nierman W.C."/>
            <person name="Fouts D.E."/>
        </authorList>
    </citation>
    <scope>NUCLEOTIDE SEQUENCE [LARGE SCALE GENOMIC DNA]</scope>
    <source>
        <strain evidence="4 5">LT2116</strain>
    </source>
</reference>
<feature type="signal peptide" evidence="3">
    <location>
        <begin position="1"/>
        <end position="24"/>
    </location>
</feature>
<evidence type="ECO:0000256" key="3">
    <source>
        <dbReference type="SAM" id="SignalP"/>
    </source>
</evidence>
<keyword evidence="3" id="KW-0732">Signal</keyword>
<protein>
    <recommendedName>
        <fullName evidence="6">Lipoprotein</fullName>
    </recommendedName>
</protein>
<gene>
    <name evidence="4" type="ORF">LEP1GSC188_3273</name>
</gene>
<evidence type="ECO:0008006" key="6">
    <source>
        <dbReference type="Google" id="ProtNLM"/>
    </source>
</evidence>
<keyword evidence="2" id="KW-1133">Transmembrane helix</keyword>
<accession>M3GY18</accession>
<dbReference type="AlphaFoldDB" id="M3GY18"/>
<evidence type="ECO:0000256" key="1">
    <source>
        <dbReference type="SAM" id="MobiDB-lite"/>
    </source>
</evidence>
<feature type="chain" id="PRO_5004034281" description="Lipoprotein" evidence="3">
    <location>
        <begin position="25"/>
        <end position="329"/>
    </location>
</feature>